<proteinExistence type="predicted"/>
<dbReference type="OrthoDB" id="2801433at2759"/>
<gene>
    <name evidence="1" type="ORF">OBBRIDRAFT_808863</name>
</gene>
<protein>
    <submittedName>
        <fullName evidence="1">Uncharacterized protein</fullName>
    </submittedName>
</protein>
<dbReference type="Proteomes" id="UP000250043">
    <property type="component" value="Unassembled WGS sequence"/>
</dbReference>
<name>A0A8E2AFP6_9APHY</name>
<reference evidence="1 2" key="1">
    <citation type="submission" date="2016-07" db="EMBL/GenBank/DDBJ databases">
        <title>Draft genome of the white-rot fungus Obba rivulosa 3A-2.</title>
        <authorList>
            <consortium name="DOE Joint Genome Institute"/>
            <person name="Miettinen O."/>
            <person name="Riley R."/>
            <person name="Acob R."/>
            <person name="Barry K."/>
            <person name="Cullen D."/>
            <person name="De Vries R."/>
            <person name="Hainaut M."/>
            <person name="Hatakka A."/>
            <person name="Henrissat B."/>
            <person name="Hilden K."/>
            <person name="Kuo R."/>
            <person name="Labutti K."/>
            <person name="Lipzen A."/>
            <person name="Makela M.R."/>
            <person name="Sandor L."/>
            <person name="Spatafora J.W."/>
            <person name="Grigoriev I.V."/>
            <person name="Hibbett D.S."/>
        </authorList>
    </citation>
    <scope>NUCLEOTIDE SEQUENCE [LARGE SCALE GENOMIC DNA]</scope>
    <source>
        <strain evidence="1 2">3A-2</strain>
    </source>
</reference>
<dbReference type="AlphaFoldDB" id="A0A8E2AFP6"/>
<dbReference type="EMBL" id="KV722917">
    <property type="protein sequence ID" value="OCH83628.1"/>
    <property type="molecule type" value="Genomic_DNA"/>
</dbReference>
<accession>A0A8E2AFP6</accession>
<organism evidence="1 2">
    <name type="scientific">Obba rivulosa</name>
    <dbReference type="NCBI Taxonomy" id="1052685"/>
    <lineage>
        <taxon>Eukaryota</taxon>
        <taxon>Fungi</taxon>
        <taxon>Dikarya</taxon>
        <taxon>Basidiomycota</taxon>
        <taxon>Agaricomycotina</taxon>
        <taxon>Agaricomycetes</taxon>
        <taxon>Polyporales</taxon>
        <taxon>Gelatoporiaceae</taxon>
        <taxon>Obba</taxon>
    </lineage>
</organism>
<evidence type="ECO:0000313" key="1">
    <source>
        <dbReference type="EMBL" id="OCH83628.1"/>
    </source>
</evidence>
<sequence>MRAIVNKGFDQDRAHNVKTIHRAVLEQIWYREHVLLGVTILDNCRRENSCDNCVFLVSFLDRQTVEPPALASAERQPGGAMRKKIEHLTYVKMLADKNIKYKRKWVDCFPMDIPHISELPKDVCHRL</sequence>
<evidence type="ECO:0000313" key="2">
    <source>
        <dbReference type="Proteomes" id="UP000250043"/>
    </source>
</evidence>
<keyword evidence="2" id="KW-1185">Reference proteome</keyword>